<accession>X1N8K7</accession>
<feature type="non-terminal residue" evidence="1">
    <location>
        <position position="1"/>
    </location>
</feature>
<organism evidence="1">
    <name type="scientific">marine sediment metagenome</name>
    <dbReference type="NCBI Taxonomy" id="412755"/>
    <lineage>
        <taxon>unclassified sequences</taxon>
        <taxon>metagenomes</taxon>
        <taxon>ecological metagenomes</taxon>
    </lineage>
</organism>
<protein>
    <submittedName>
        <fullName evidence="1">Uncharacterized protein</fullName>
    </submittedName>
</protein>
<evidence type="ECO:0000313" key="1">
    <source>
        <dbReference type="EMBL" id="GAI39938.1"/>
    </source>
</evidence>
<dbReference type="AlphaFoldDB" id="X1N8K7"/>
<name>X1N8K7_9ZZZZ</name>
<proteinExistence type="predicted"/>
<sequence length="63" mass="7415">SINPISLETLFLLNMTNSKRNTILKITLSKNTLIIQKNIQDLYRIYTRITQVLYKFIQCVKVV</sequence>
<comment type="caution">
    <text evidence="1">The sequence shown here is derived from an EMBL/GenBank/DDBJ whole genome shotgun (WGS) entry which is preliminary data.</text>
</comment>
<reference evidence="1" key="1">
    <citation type="journal article" date="2014" name="Front. Microbiol.">
        <title>High frequency of phylogenetically diverse reductive dehalogenase-homologous genes in deep subseafloor sedimentary metagenomes.</title>
        <authorList>
            <person name="Kawai M."/>
            <person name="Futagami T."/>
            <person name="Toyoda A."/>
            <person name="Takaki Y."/>
            <person name="Nishi S."/>
            <person name="Hori S."/>
            <person name="Arai W."/>
            <person name="Tsubouchi T."/>
            <person name="Morono Y."/>
            <person name="Uchiyama I."/>
            <person name="Ito T."/>
            <person name="Fujiyama A."/>
            <person name="Inagaki F."/>
            <person name="Takami H."/>
        </authorList>
    </citation>
    <scope>NUCLEOTIDE SEQUENCE</scope>
    <source>
        <strain evidence="1">Expedition CK06-06</strain>
    </source>
</reference>
<gene>
    <name evidence="1" type="ORF">S06H3_38856</name>
</gene>
<dbReference type="EMBL" id="BARV01023716">
    <property type="protein sequence ID" value="GAI39938.1"/>
    <property type="molecule type" value="Genomic_DNA"/>
</dbReference>